<dbReference type="PRINTS" id="PR01415">
    <property type="entry name" value="ANKYRIN"/>
</dbReference>
<dbReference type="PROSITE" id="PS50088">
    <property type="entry name" value="ANK_REPEAT"/>
    <property type="match status" value="2"/>
</dbReference>
<dbReference type="SMART" id="SM00248">
    <property type="entry name" value="ANK"/>
    <property type="match status" value="2"/>
</dbReference>
<evidence type="ECO:0000256" key="1">
    <source>
        <dbReference type="ARBA" id="ARBA00022737"/>
    </source>
</evidence>
<dbReference type="InterPro" id="IPR036770">
    <property type="entry name" value="Ankyrin_rpt-contain_sf"/>
</dbReference>
<feature type="repeat" description="ANK" evidence="3">
    <location>
        <begin position="21"/>
        <end position="53"/>
    </location>
</feature>
<reference evidence="4" key="2">
    <citation type="submission" date="2025-09" db="UniProtKB">
        <authorList>
            <consortium name="Ensembl"/>
        </authorList>
    </citation>
    <scope>IDENTIFICATION</scope>
</reference>
<evidence type="ECO:0000313" key="4">
    <source>
        <dbReference type="Ensembl" id="ENSPTXP00000015590.1"/>
    </source>
</evidence>
<evidence type="ECO:0000256" key="2">
    <source>
        <dbReference type="ARBA" id="ARBA00023043"/>
    </source>
</evidence>
<dbReference type="PANTHER" id="PTHR24171">
    <property type="entry name" value="ANKYRIN REPEAT DOMAIN-CONTAINING PROTEIN 39-RELATED"/>
    <property type="match status" value="1"/>
</dbReference>
<dbReference type="PANTHER" id="PTHR24171:SF10">
    <property type="entry name" value="ANKYRIN REPEAT DOMAIN-CONTAINING PROTEIN 29-LIKE"/>
    <property type="match status" value="1"/>
</dbReference>
<dbReference type="Gene3D" id="1.25.40.20">
    <property type="entry name" value="Ankyrin repeat-containing domain"/>
    <property type="match status" value="2"/>
</dbReference>
<accession>A0A670YUW0</accession>
<proteinExistence type="predicted"/>
<keyword evidence="5" id="KW-1185">Reference proteome</keyword>
<sequence>MSGMLNGLISQGANPNLQGNGGIAPLHIAAAAGSLPSVYLLLQGSSPASVTRRDGLLLTPLHHAVLCGHADVAGCLLAHGADVNAAGWLGKTALHLATCEQYIRALL</sequence>
<dbReference type="PROSITE" id="PS50297">
    <property type="entry name" value="ANK_REP_REGION"/>
    <property type="match status" value="1"/>
</dbReference>
<name>A0A670YUW0_PSETE</name>
<dbReference type="Proteomes" id="UP000472273">
    <property type="component" value="Unplaced"/>
</dbReference>
<evidence type="ECO:0000313" key="5">
    <source>
        <dbReference type="Proteomes" id="UP000472273"/>
    </source>
</evidence>
<dbReference type="GeneTree" id="ENSGT00940000163707"/>
<dbReference type="Pfam" id="PF12796">
    <property type="entry name" value="Ank_2"/>
    <property type="match status" value="1"/>
</dbReference>
<dbReference type="Ensembl" id="ENSPTXT00000016069.1">
    <property type="protein sequence ID" value="ENSPTXP00000015590.1"/>
    <property type="gene ID" value="ENSPTXG00000010765.1"/>
</dbReference>
<gene>
    <name evidence="4" type="primary">ANKRD65</name>
</gene>
<dbReference type="InterPro" id="IPR002110">
    <property type="entry name" value="Ankyrin_rpt"/>
</dbReference>
<evidence type="ECO:0000256" key="3">
    <source>
        <dbReference type="PROSITE-ProRule" id="PRU00023"/>
    </source>
</evidence>
<feature type="repeat" description="ANK" evidence="3">
    <location>
        <begin position="59"/>
        <end position="88"/>
    </location>
</feature>
<protein>
    <submittedName>
        <fullName evidence="4">Ankyrin repeat domain 65</fullName>
    </submittedName>
</protein>
<reference evidence="4" key="1">
    <citation type="submission" date="2025-08" db="UniProtKB">
        <authorList>
            <consortium name="Ensembl"/>
        </authorList>
    </citation>
    <scope>IDENTIFICATION</scope>
</reference>
<keyword evidence="1" id="KW-0677">Repeat</keyword>
<dbReference type="AlphaFoldDB" id="A0A670YUW0"/>
<dbReference type="SUPFAM" id="SSF48403">
    <property type="entry name" value="Ankyrin repeat"/>
    <property type="match status" value="1"/>
</dbReference>
<organism evidence="4 5">
    <name type="scientific">Pseudonaja textilis</name>
    <name type="common">Eastern brown snake</name>
    <dbReference type="NCBI Taxonomy" id="8673"/>
    <lineage>
        <taxon>Eukaryota</taxon>
        <taxon>Metazoa</taxon>
        <taxon>Chordata</taxon>
        <taxon>Craniata</taxon>
        <taxon>Vertebrata</taxon>
        <taxon>Euteleostomi</taxon>
        <taxon>Lepidosauria</taxon>
        <taxon>Squamata</taxon>
        <taxon>Bifurcata</taxon>
        <taxon>Unidentata</taxon>
        <taxon>Episquamata</taxon>
        <taxon>Toxicofera</taxon>
        <taxon>Serpentes</taxon>
        <taxon>Colubroidea</taxon>
        <taxon>Elapidae</taxon>
        <taxon>Hydrophiinae</taxon>
        <taxon>Pseudonaja</taxon>
    </lineage>
</organism>
<keyword evidence="2 3" id="KW-0040">ANK repeat</keyword>